<proteinExistence type="predicted"/>
<keyword evidence="3" id="KW-1185">Reference proteome</keyword>
<dbReference type="RefSeq" id="XP_001609465.1">
    <property type="nucleotide sequence ID" value="XM_001609415.1"/>
</dbReference>
<evidence type="ECO:0000259" key="1">
    <source>
        <dbReference type="Pfam" id="PF20716"/>
    </source>
</evidence>
<gene>
    <name evidence="2" type="ORF">BBOV_IV003000</name>
</gene>
<dbReference type="GeneID" id="5477684"/>
<reference evidence="2 3" key="1">
    <citation type="journal article" date="2007" name="PLoS Pathog.">
        <title>Genome sequence of Babesia bovis and comparative analysis of apicomplexan hemoprotozoa.</title>
        <authorList>
            <person name="Brayton K.A."/>
            <person name="Lau A.O.T."/>
            <person name="Herndon D.R."/>
            <person name="Hannick L."/>
            <person name="Kappmeyer L.S."/>
            <person name="Berens S.J."/>
            <person name="Bidwell S.L."/>
            <person name="Brown W.C."/>
            <person name="Crabtree J."/>
            <person name="Fadrosh D."/>
            <person name="Feldblum T."/>
            <person name="Forberger H.A."/>
            <person name="Haas B.J."/>
            <person name="Howell J.M."/>
            <person name="Khouri H."/>
            <person name="Koo H."/>
            <person name="Mann D.J."/>
            <person name="Norimine J."/>
            <person name="Paulsen I.T."/>
            <person name="Radune D."/>
            <person name="Ren Q."/>
            <person name="Smith R.K. Jr."/>
            <person name="Suarez C.E."/>
            <person name="White O."/>
            <person name="Wortman J.R."/>
            <person name="Knowles D.P. Jr."/>
            <person name="McElwain T.F."/>
            <person name="Nene V.M."/>
        </authorList>
    </citation>
    <scope>NUCLEOTIDE SEQUENCE [LARGE SCALE GENOMIC DNA]</scope>
    <source>
        <strain evidence="2">T2Bo</strain>
    </source>
</reference>
<dbReference type="InParanoid" id="A7AVS1"/>
<dbReference type="VEuPathDB" id="PiroplasmaDB:BBOV_IV003000"/>
<sequence length="118" mass="13419">MESGCHCPSASSRDSHVESVTSDIEHLNRFASASLVGDRNAMISSFNGFSWRDRRVLSHMERYCSADPSERELIDDVYRVLCPLSDKVHGPSFNAMSLWLKARLHLQHEKSPFSPIKR</sequence>
<protein>
    <recommendedName>
        <fullName evidence="1">ATPTG10-like domain-containing protein</fullName>
    </recommendedName>
</protein>
<dbReference type="STRING" id="5865.A7AVS1"/>
<dbReference type="EMBL" id="AAXT01000004">
    <property type="protein sequence ID" value="EDO05897.1"/>
    <property type="molecule type" value="Genomic_DNA"/>
</dbReference>
<dbReference type="eggNOG" id="ENOG502SXDJ">
    <property type="taxonomic scope" value="Eukaryota"/>
</dbReference>
<dbReference type="InterPro" id="IPR049262">
    <property type="entry name" value="ATPTG10-like_dom"/>
</dbReference>
<comment type="caution">
    <text evidence="2">The sequence shown here is derived from an EMBL/GenBank/DDBJ whole genome shotgun (WGS) entry which is preliminary data.</text>
</comment>
<reference evidence="3" key="3">
    <citation type="journal article" date="2021" name="Int. J. Parasitol.">
        <title>Comparative analysis of gene expression between Babesia bovis blood stages and kinetes allowed by improved genome annotation.</title>
        <authorList>
            <person name="Ueti M.W."/>
            <person name="Johnson W.C."/>
            <person name="Kappmeyer L.S."/>
            <person name="Herndon D.R."/>
            <person name="Mousel M.R."/>
            <person name="Reif K.E."/>
            <person name="Taus N.S."/>
            <person name="Ifeonu O.O."/>
            <person name="Silva J.C."/>
            <person name="Suarez C.E."/>
            <person name="Brayton K.A."/>
        </authorList>
    </citation>
    <scope>NUCLEOTIDE SEQUENCE [LARGE SCALE GENOMIC DNA]</scope>
</reference>
<accession>A7AVS1</accession>
<feature type="domain" description="ATPTG10-like" evidence="1">
    <location>
        <begin position="16"/>
        <end position="114"/>
    </location>
</feature>
<evidence type="ECO:0000313" key="3">
    <source>
        <dbReference type="Proteomes" id="UP000002173"/>
    </source>
</evidence>
<reference evidence="3" key="2">
    <citation type="journal article" date="2020" name="Data Brief">
        <title>Transcriptome dataset of Babesia bovis life stages within vertebrate and invertebrate hosts.</title>
        <authorList>
            <person name="Ueti M.W."/>
            <person name="Johnson W.C."/>
            <person name="Kappmeyer L.S."/>
            <person name="Herndon D.R."/>
            <person name="Mousel M.R."/>
            <person name="Reif K.E."/>
            <person name="Taus N.S."/>
            <person name="Ifeonu O.O."/>
            <person name="Silva J.C."/>
            <person name="Suarez C.E."/>
            <person name="Brayton K.A."/>
        </authorList>
    </citation>
    <scope>NUCLEOTIDE SEQUENCE [LARGE SCALE GENOMIC DNA]</scope>
</reference>
<dbReference type="FunCoup" id="A7AVS1">
    <property type="interactions" value="31"/>
</dbReference>
<dbReference type="KEGG" id="bbo:BBOV_IV003000"/>
<dbReference type="AlphaFoldDB" id="A7AVS1"/>
<dbReference type="Pfam" id="PF20716">
    <property type="entry name" value="ATPTG10"/>
    <property type="match status" value="1"/>
</dbReference>
<organism evidence="2 3">
    <name type="scientific">Babesia bovis</name>
    <dbReference type="NCBI Taxonomy" id="5865"/>
    <lineage>
        <taxon>Eukaryota</taxon>
        <taxon>Sar</taxon>
        <taxon>Alveolata</taxon>
        <taxon>Apicomplexa</taxon>
        <taxon>Aconoidasida</taxon>
        <taxon>Piroplasmida</taxon>
        <taxon>Babesiidae</taxon>
        <taxon>Babesia</taxon>
    </lineage>
</organism>
<dbReference type="Proteomes" id="UP000002173">
    <property type="component" value="Unassembled WGS sequence"/>
</dbReference>
<evidence type="ECO:0000313" key="2">
    <source>
        <dbReference type="EMBL" id="EDO05897.1"/>
    </source>
</evidence>
<name>A7AVS1_BABBO</name>